<gene>
    <name evidence="1" type="ORF">H4R21_002267</name>
</gene>
<protein>
    <submittedName>
        <fullName evidence="1">Uncharacterized protein</fullName>
    </submittedName>
</protein>
<sequence length="175" mass="18953">MLGSFAWLEVPFWQAAVVGGVAYAAGCLWRAGPGPFALPPAEDKQPAEDSWPGEENQQHVSLVKREGAKMVLVVRTDLGLGGSKVATHCADATLQCFREATRRAPEQLRLWERYGQTKIAVKGRSEEEMRQLEARAAELGLVAHAYEDDGALTVLSVGPGPVSVVDEVTGHLKLY</sequence>
<organism evidence="1 2">
    <name type="scientific">Coemansia helicoidea</name>
    <dbReference type="NCBI Taxonomy" id="1286919"/>
    <lineage>
        <taxon>Eukaryota</taxon>
        <taxon>Fungi</taxon>
        <taxon>Fungi incertae sedis</taxon>
        <taxon>Zoopagomycota</taxon>
        <taxon>Kickxellomycotina</taxon>
        <taxon>Kickxellomycetes</taxon>
        <taxon>Kickxellales</taxon>
        <taxon>Kickxellaceae</taxon>
        <taxon>Coemansia</taxon>
    </lineage>
</organism>
<proteinExistence type="predicted"/>
<accession>A0ACC1L7N4</accession>
<evidence type="ECO:0000313" key="2">
    <source>
        <dbReference type="Proteomes" id="UP001140087"/>
    </source>
</evidence>
<dbReference type="EMBL" id="JANBUN010000561">
    <property type="protein sequence ID" value="KAJ2802836.1"/>
    <property type="molecule type" value="Genomic_DNA"/>
</dbReference>
<comment type="caution">
    <text evidence="1">The sequence shown here is derived from an EMBL/GenBank/DDBJ whole genome shotgun (WGS) entry which is preliminary data.</text>
</comment>
<reference evidence="1" key="1">
    <citation type="submission" date="2022-07" db="EMBL/GenBank/DDBJ databases">
        <title>Phylogenomic reconstructions and comparative analyses of Kickxellomycotina fungi.</title>
        <authorList>
            <person name="Reynolds N.K."/>
            <person name="Stajich J.E."/>
            <person name="Barry K."/>
            <person name="Grigoriev I.V."/>
            <person name="Crous P."/>
            <person name="Smith M.E."/>
        </authorList>
    </citation>
    <scope>NUCLEOTIDE SEQUENCE</scope>
    <source>
        <strain evidence="1">BCRC 34780</strain>
    </source>
</reference>
<dbReference type="Proteomes" id="UP001140087">
    <property type="component" value="Unassembled WGS sequence"/>
</dbReference>
<evidence type="ECO:0000313" key="1">
    <source>
        <dbReference type="EMBL" id="KAJ2802836.1"/>
    </source>
</evidence>
<keyword evidence="2" id="KW-1185">Reference proteome</keyword>
<name>A0ACC1L7N4_9FUNG</name>